<dbReference type="AlphaFoldDB" id="A0A2J6QV38"/>
<feature type="transmembrane region" description="Helical" evidence="1">
    <location>
        <begin position="33"/>
        <end position="56"/>
    </location>
</feature>
<keyword evidence="1" id="KW-0472">Membrane</keyword>
<evidence type="ECO:0000256" key="1">
    <source>
        <dbReference type="SAM" id="Phobius"/>
    </source>
</evidence>
<feature type="transmembrane region" description="Helical" evidence="1">
    <location>
        <begin position="310"/>
        <end position="329"/>
    </location>
</feature>
<feature type="transmembrane region" description="Helical" evidence="1">
    <location>
        <begin position="225"/>
        <end position="247"/>
    </location>
</feature>
<dbReference type="Proteomes" id="UP000235786">
    <property type="component" value="Unassembled WGS sequence"/>
</dbReference>
<keyword evidence="3" id="KW-1185">Reference proteome</keyword>
<accession>A0A2J6QV38</accession>
<feature type="transmembrane region" description="Helical" evidence="1">
    <location>
        <begin position="134"/>
        <end position="153"/>
    </location>
</feature>
<dbReference type="PANTHER" id="PTHR37577">
    <property type="entry name" value="INTEGRAL MEMBRANE PROTEIN"/>
    <property type="match status" value="1"/>
</dbReference>
<dbReference type="PANTHER" id="PTHR37577:SF1">
    <property type="entry name" value="INTEGRAL MEMBRANE PROTEIN"/>
    <property type="match status" value="1"/>
</dbReference>
<dbReference type="InterPro" id="IPR053018">
    <property type="entry name" value="Elsinochrome_Biosynth-Asso"/>
</dbReference>
<dbReference type="EMBL" id="KZ613969">
    <property type="protein sequence ID" value="PMD30119.1"/>
    <property type="molecule type" value="Genomic_DNA"/>
</dbReference>
<evidence type="ECO:0000313" key="2">
    <source>
        <dbReference type="EMBL" id="PMD30119.1"/>
    </source>
</evidence>
<dbReference type="OrthoDB" id="5427664at2759"/>
<dbReference type="STRING" id="1149755.A0A2J6QV38"/>
<organism evidence="2 3">
    <name type="scientific">Hyaloscypha variabilis (strain UAMH 11265 / GT02V1 / F)</name>
    <name type="common">Meliniomyces variabilis</name>
    <dbReference type="NCBI Taxonomy" id="1149755"/>
    <lineage>
        <taxon>Eukaryota</taxon>
        <taxon>Fungi</taxon>
        <taxon>Dikarya</taxon>
        <taxon>Ascomycota</taxon>
        <taxon>Pezizomycotina</taxon>
        <taxon>Leotiomycetes</taxon>
        <taxon>Helotiales</taxon>
        <taxon>Hyaloscyphaceae</taxon>
        <taxon>Hyaloscypha</taxon>
        <taxon>Hyaloscypha variabilis</taxon>
    </lineage>
</organism>
<feature type="transmembrane region" description="Helical" evidence="1">
    <location>
        <begin position="478"/>
        <end position="500"/>
    </location>
</feature>
<keyword evidence="1" id="KW-1133">Transmembrane helix</keyword>
<name>A0A2J6QV38_HYAVF</name>
<sequence>MASCPAADCQYLLNPGSNVSIPALQPNPDVSGIGVLVGFVGTAYATFILLLAYYLLGLHLQDSTYDNPIDAGIIKWIWRGHSPELDEKWTDAVQKAILMLSDQQIVTGIAILVAGYTQLRCGISSYHWQTIISLAWFSSFTHLTTLTVLRTYLHQFQAVRISRVILMLTVAVMLAVALMPTGSGYWFDILSKNENELGVSVAGVPAVCFFNTLRLHNYPKAFDQGFSMLVSLFLIVFGYSVRCIQLFDKSSSLATRSLRTLPGDWWKRRVLEKALRYVPTNRVYATFGRSNMALSLYILVKAVADLLESILWEILWLAFVLAWGTVRLISTRQSISGSDKEVVLVESFWGFGQIVPVLLLGLPVLGLAEIGYETWLEKKHVQSQPATPVAASPTGVNVPLMPLPVVSTSHSNANERVHDPNLSIAARYNGDFYQYEWFRALLVLMVMFVLMIAIRYLYQLAASAPTYNYKEVLSVLGMQFMYLISMLPLLVIVSLSLQDFPLLWFRSSEPGIDYNPKQQKIYLRIWVCLVFALLLCITIWTLWFT</sequence>
<feature type="transmembrane region" description="Helical" evidence="1">
    <location>
        <begin position="437"/>
        <end position="458"/>
    </location>
</feature>
<protein>
    <submittedName>
        <fullName evidence="2">Uncharacterized protein</fullName>
    </submittedName>
</protein>
<keyword evidence="1" id="KW-0812">Transmembrane</keyword>
<evidence type="ECO:0000313" key="3">
    <source>
        <dbReference type="Proteomes" id="UP000235786"/>
    </source>
</evidence>
<reference evidence="2 3" key="1">
    <citation type="submission" date="2016-04" db="EMBL/GenBank/DDBJ databases">
        <title>A degradative enzymes factory behind the ericoid mycorrhizal symbiosis.</title>
        <authorList>
            <consortium name="DOE Joint Genome Institute"/>
            <person name="Martino E."/>
            <person name="Morin E."/>
            <person name="Grelet G."/>
            <person name="Kuo A."/>
            <person name="Kohler A."/>
            <person name="Daghino S."/>
            <person name="Barry K."/>
            <person name="Choi C."/>
            <person name="Cichocki N."/>
            <person name="Clum A."/>
            <person name="Copeland A."/>
            <person name="Hainaut M."/>
            <person name="Haridas S."/>
            <person name="Labutti K."/>
            <person name="Lindquist E."/>
            <person name="Lipzen A."/>
            <person name="Khouja H.-R."/>
            <person name="Murat C."/>
            <person name="Ohm R."/>
            <person name="Olson A."/>
            <person name="Spatafora J."/>
            <person name="Veneault-Fourrey C."/>
            <person name="Henrissat B."/>
            <person name="Grigoriev I."/>
            <person name="Martin F."/>
            <person name="Perotto S."/>
        </authorList>
    </citation>
    <scope>NUCLEOTIDE SEQUENCE [LARGE SCALE GENOMIC DNA]</scope>
    <source>
        <strain evidence="2 3">F</strain>
    </source>
</reference>
<feature type="transmembrane region" description="Helical" evidence="1">
    <location>
        <begin position="165"/>
        <end position="185"/>
    </location>
</feature>
<proteinExistence type="predicted"/>
<gene>
    <name evidence="2" type="ORF">L207DRAFT_520504</name>
</gene>
<feature type="transmembrane region" description="Helical" evidence="1">
    <location>
        <begin position="521"/>
        <end position="543"/>
    </location>
</feature>
<feature type="transmembrane region" description="Helical" evidence="1">
    <location>
        <begin position="349"/>
        <end position="372"/>
    </location>
</feature>